<gene>
    <name evidence="3" type="ORF">H9966_09805</name>
</gene>
<dbReference type="InterPro" id="IPR032816">
    <property type="entry name" value="VTT_dom"/>
</dbReference>
<reference evidence="3" key="2">
    <citation type="submission" date="2021-04" db="EMBL/GenBank/DDBJ databases">
        <authorList>
            <person name="Gilroy R."/>
        </authorList>
    </citation>
    <scope>NUCLEOTIDE SEQUENCE</scope>
    <source>
        <strain evidence="3">ChiHecec3B27-8219</strain>
    </source>
</reference>
<feature type="transmembrane region" description="Helical" evidence="1">
    <location>
        <begin position="126"/>
        <end position="149"/>
    </location>
</feature>
<keyword evidence="1" id="KW-0812">Transmembrane</keyword>
<dbReference type="PANTHER" id="PTHR42709">
    <property type="entry name" value="ALKALINE PHOSPHATASE LIKE PROTEIN"/>
    <property type="match status" value="1"/>
</dbReference>
<organism evidence="3 4">
    <name type="scientific">Candidatus Prevotella avicola</name>
    <dbReference type="NCBI Taxonomy" id="2838738"/>
    <lineage>
        <taxon>Bacteria</taxon>
        <taxon>Pseudomonadati</taxon>
        <taxon>Bacteroidota</taxon>
        <taxon>Bacteroidia</taxon>
        <taxon>Bacteroidales</taxon>
        <taxon>Prevotellaceae</taxon>
        <taxon>Prevotella</taxon>
    </lineage>
</organism>
<dbReference type="EMBL" id="DXBE01000073">
    <property type="protein sequence ID" value="HIZ70147.1"/>
    <property type="molecule type" value="Genomic_DNA"/>
</dbReference>
<evidence type="ECO:0000259" key="2">
    <source>
        <dbReference type="Pfam" id="PF09335"/>
    </source>
</evidence>
<keyword evidence="1" id="KW-0472">Membrane</keyword>
<feature type="transmembrane region" description="Helical" evidence="1">
    <location>
        <begin position="12"/>
        <end position="29"/>
    </location>
</feature>
<evidence type="ECO:0000256" key="1">
    <source>
        <dbReference type="SAM" id="Phobius"/>
    </source>
</evidence>
<feature type="transmembrane region" description="Helical" evidence="1">
    <location>
        <begin position="98"/>
        <end position="120"/>
    </location>
</feature>
<dbReference type="InterPro" id="IPR051311">
    <property type="entry name" value="DedA_domain"/>
</dbReference>
<evidence type="ECO:0000313" key="4">
    <source>
        <dbReference type="Proteomes" id="UP000824055"/>
    </source>
</evidence>
<keyword evidence="1" id="KW-1133">Transmembrane helix</keyword>
<feature type="domain" description="VTT" evidence="2">
    <location>
        <begin position="34"/>
        <end position="145"/>
    </location>
</feature>
<dbReference type="Proteomes" id="UP000824055">
    <property type="component" value="Unassembled WGS sequence"/>
</dbReference>
<comment type="caution">
    <text evidence="3">The sequence shown here is derived from an EMBL/GenBank/DDBJ whole genome shotgun (WGS) entry which is preliminary data.</text>
</comment>
<dbReference type="PANTHER" id="PTHR42709:SF4">
    <property type="entry name" value="INNER MEMBRANE PROTEIN YQAA"/>
    <property type="match status" value="1"/>
</dbReference>
<accession>A0A9D2JXE9</accession>
<evidence type="ECO:0000313" key="3">
    <source>
        <dbReference type="EMBL" id="HIZ70147.1"/>
    </source>
</evidence>
<dbReference type="Pfam" id="PF09335">
    <property type="entry name" value="VTT_dom"/>
    <property type="match status" value="1"/>
</dbReference>
<name>A0A9D2JXE9_9BACT</name>
<protein>
    <submittedName>
        <fullName evidence="3">DedA family protein</fullName>
    </submittedName>
</protein>
<proteinExistence type="predicted"/>
<dbReference type="AlphaFoldDB" id="A0A9D2JXE9"/>
<sequence length="150" mass="16307">MDVLNEFLMQWGYWGMLISAFIAGSILPFSSEAVMVGLQAAGLEALPLVIYASIGNVLGAMVNYAIGMLGRMEWIHKYLHVSSEQIEKTQKLMAGKGAWVGFLAFLPVIGDCITIVLGLTRANIPISIISIAIGKVLRYATIAYGFTFVF</sequence>
<reference evidence="3" key="1">
    <citation type="journal article" date="2021" name="PeerJ">
        <title>Extensive microbial diversity within the chicken gut microbiome revealed by metagenomics and culture.</title>
        <authorList>
            <person name="Gilroy R."/>
            <person name="Ravi A."/>
            <person name="Getino M."/>
            <person name="Pursley I."/>
            <person name="Horton D.L."/>
            <person name="Alikhan N.F."/>
            <person name="Baker D."/>
            <person name="Gharbi K."/>
            <person name="Hall N."/>
            <person name="Watson M."/>
            <person name="Adriaenssens E.M."/>
            <person name="Foster-Nyarko E."/>
            <person name="Jarju S."/>
            <person name="Secka A."/>
            <person name="Antonio M."/>
            <person name="Oren A."/>
            <person name="Chaudhuri R.R."/>
            <person name="La Ragione R."/>
            <person name="Hildebrand F."/>
            <person name="Pallen M.J."/>
        </authorList>
    </citation>
    <scope>NUCLEOTIDE SEQUENCE</scope>
    <source>
        <strain evidence="3">ChiHecec3B27-8219</strain>
    </source>
</reference>
<feature type="transmembrane region" description="Helical" evidence="1">
    <location>
        <begin position="49"/>
        <end position="69"/>
    </location>
</feature>